<name>A0A7G7BDN4_9ACTN</name>
<dbReference type="SUPFAM" id="SSF52091">
    <property type="entry name" value="SpoIIaa-like"/>
    <property type="match status" value="1"/>
</dbReference>
<organism evidence="3 4">
    <name type="scientific">Streptomyces finlayi</name>
    <dbReference type="NCBI Taxonomy" id="67296"/>
    <lineage>
        <taxon>Bacteria</taxon>
        <taxon>Bacillati</taxon>
        <taxon>Actinomycetota</taxon>
        <taxon>Actinomycetes</taxon>
        <taxon>Kitasatosporales</taxon>
        <taxon>Streptomycetaceae</taxon>
        <taxon>Streptomyces</taxon>
    </lineage>
</organism>
<dbReference type="CDD" id="cd07043">
    <property type="entry name" value="STAS_anti-anti-sigma_factors"/>
    <property type="match status" value="1"/>
</dbReference>
<evidence type="ECO:0000313" key="4">
    <source>
        <dbReference type="Proteomes" id="UP000515307"/>
    </source>
</evidence>
<feature type="domain" description="STAS" evidence="2">
    <location>
        <begin position="21"/>
        <end position="99"/>
    </location>
</feature>
<evidence type="ECO:0000256" key="1">
    <source>
        <dbReference type="SAM" id="MobiDB-lite"/>
    </source>
</evidence>
<gene>
    <name evidence="3" type="ORF">F0344_01405</name>
</gene>
<reference evidence="4" key="1">
    <citation type="submission" date="2019-10" db="EMBL/GenBank/DDBJ databases">
        <title>Antimicrobial potential of Antarctic Bacteria.</title>
        <authorList>
            <person name="Benaud N."/>
            <person name="Edwards R.J."/>
            <person name="Ferrari B.C."/>
        </authorList>
    </citation>
    <scope>NUCLEOTIDE SEQUENCE [LARGE SCALE GENOMIC DNA]</scope>
    <source>
        <strain evidence="4">NBSH44</strain>
    </source>
</reference>
<dbReference type="KEGG" id="sfiy:F0344_01405"/>
<proteinExistence type="predicted"/>
<evidence type="ECO:0000313" key="3">
    <source>
        <dbReference type="EMBL" id="QNE73449.1"/>
    </source>
</evidence>
<dbReference type="AlphaFoldDB" id="A0A7G7BDN4"/>
<keyword evidence="4" id="KW-1185">Reference proteome</keyword>
<dbReference type="RefSeq" id="WP_185297016.1">
    <property type="nucleotide sequence ID" value="NZ_CP045702.1"/>
</dbReference>
<feature type="region of interest" description="Disordered" evidence="1">
    <location>
        <begin position="130"/>
        <end position="150"/>
    </location>
</feature>
<dbReference type="Proteomes" id="UP000515307">
    <property type="component" value="Chromosome"/>
</dbReference>
<dbReference type="InterPro" id="IPR002645">
    <property type="entry name" value="STAS_dom"/>
</dbReference>
<dbReference type="PROSITE" id="PS50801">
    <property type="entry name" value="STAS"/>
    <property type="match status" value="1"/>
</dbReference>
<sequence>MEDIGVTVTFRTVFQHTGSSVLVSASGDLDAAAEPSLARTLDSVPPRTAVVIFDMQGVPFMDSAGLLLFLDLHLRAECRKLRVLVVGWQAQPQQVMEALAELPGGGGYPRERAALIGFRRMVQDRSERQLARRAAAESGPRVQPLRHGDR</sequence>
<accession>A0A7G7BDN4</accession>
<dbReference type="EMBL" id="CP045702">
    <property type="protein sequence ID" value="QNE73449.1"/>
    <property type="molecule type" value="Genomic_DNA"/>
</dbReference>
<dbReference type="InterPro" id="IPR036513">
    <property type="entry name" value="STAS_dom_sf"/>
</dbReference>
<evidence type="ECO:0000259" key="2">
    <source>
        <dbReference type="PROSITE" id="PS50801"/>
    </source>
</evidence>
<dbReference type="Gene3D" id="3.30.750.24">
    <property type="entry name" value="STAS domain"/>
    <property type="match status" value="1"/>
</dbReference>
<protein>
    <submittedName>
        <fullName evidence="3">STAS domain-containing protein</fullName>
    </submittedName>
</protein>
<dbReference type="Pfam" id="PF01740">
    <property type="entry name" value="STAS"/>
    <property type="match status" value="1"/>
</dbReference>